<feature type="domain" description="NADP-dependent oxidoreductase" evidence="1">
    <location>
        <begin position="11"/>
        <end position="284"/>
    </location>
</feature>
<dbReference type="InterPro" id="IPR018170">
    <property type="entry name" value="Aldo/ket_reductase_CS"/>
</dbReference>
<evidence type="ECO:0000313" key="3">
    <source>
        <dbReference type="Proteomes" id="UP000001431"/>
    </source>
</evidence>
<dbReference type="GeneID" id="4908849"/>
<dbReference type="PRINTS" id="PR00069">
    <property type="entry name" value="ALDKETRDTASE"/>
</dbReference>
<dbReference type="Pfam" id="PF00248">
    <property type="entry name" value="Aldo_ket_red"/>
    <property type="match status" value="1"/>
</dbReference>
<dbReference type="PROSITE" id="PS00062">
    <property type="entry name" value="ALDOKETO_REDUCTASE_2"/>
    <property type="match status" value="1"/>
</dbReference>
<protein>
    <submittedName>
        <fullName evidence="2">Aldo/keto reductase</fullName>
    </submittedName>
</protein>
<dbReference type="HOGENOM" id="CLU_023205_2_3_2"/>
<dbReference type="InterPro" id="IPR023210">
    <property type="entry name" value="NADP_OxRdtase_dom"/>
</dbReference>
<dbReference type="Gene3D" id="3.20.20.100">
    <property type="entry name" value="NADP-dependent oxidoreductase domain"/>
    <property type="match status" value="1"/>
</dbReference>
<dbReference type="RefSeq" id="WP_011849524.1">
    <property type="nucleotide sequence ID" value="NC_009073.1"/>
</dbReference>
<gene>
    <name evidence="2" type="ordered locus">Pcal_0840</name>
</gene>
<evidence type="ECO:0000313" key="2">
    <source>
        <dbReference type="EMBL" id="ABO08266.1"/>
    </source>
</evidence>
<dbReference type="Proteomes" id="UP000001431">
    <property type="component" value="Chromosome"/>
</dbReference>
<dbReference type="PANTHER" id="PTHR43638:SF3">
    <property type="entry name" value="ALDEHYDE REDUCTASE"/>
    <property type="match status" value="1"/>
</dbReference>
<sequence length="314" mass="34380">MKIGNLDVSSIGVGAWQAGAAAWRVDLAELRKAYEYVLDNGVNFIDTAEIYGMGKSEEFVGELVRSRPHVVVATKVAGFNWAKAVKSAERSRSRLGRIDLLQLHWPPPAYVPLCKAIRELEKAAKAGLTREIGVSNFDASLMEKALTCTKSYPIVSDQVVYNPLQRAAEPLIELGRRRGFVVIAWSPLAKGAAVKEQVGDDPARRLDPAVKRAKTPQGRAVVKAVREIAERRGVSPAAVVLAWHKAKGVIPIPGVKTFAQAREVVEALGLELSEDEMRRIDEVSQPFLEGDIWPGVMRAIPGFLQKLAFTIARV</sequence>
<dbReference type="AlphaFoldDB" id="A3MUE9"/>
<dbReference type="SUPFAM" id="SSF51430">
    <property type="entry name" value="NAD(P)-linked oxidoreductase"/>
    <property type="match status" value="1"/>
</dbReference>
<dbReference type="GO" id="GO:0016491">
    <property type="term" value="F:oxidoreductase activity"/>
    <property type="evidence" value="ECO:0007669"/>
    <property type="project" value="InterPro"/>
</dbReference>
<dbReference type="EMBL" id="CP000561">
    <property type="protein sequence ID" value="ABO08266.1"/>
    <property type="molecule type" value="Genomic_DNA"/>
</dbReference>
<dbReference type="PANTHER" id="PTHR43638">
    <property type="entry name" value="OXIDOREDUCTASE, ALDO/KETO REDUCTASE FAMILY PROTEIN"/>
    <property type="match status" value="1"/>
</dbReference>
<dbReference type="STRING" id="410359.Pcal_0840"/>
<reference evidence="2" key="1">
    <citation type="submission" date="2007-02" db="EMBL/GenBank/DDBJ databases">
        <title>Complete sequence of Pyrobaculum calidifontis JCM 11548.</title>
        <authorList>
            <consortium name="US DOE Joint Genome Institute"/>
            <person name="Copeland A."/>
            <person name="Lucas S."/>
            <person name="Lapidus A."/>
            <person name="Barry K."/>
            <person name="Glavina del Rio T."/>
            <person name="Dalin E."/>
            <person name="Tice H."/>
            <person name="Pitluck S."/>
            <person name="Chain P."/>
            <person name="Malfatti S."/>
            <person name="Shin M."/>
            <person name="Vergez L."/>
            <person name="Schmutz J."/>
            <person name="Larimer F."/>
            <person name="Land M."/>
            <person name="Hauser L."/>
            <person name="Kyrpides N."/>
            <person name="Mikhailova N."/>
            <person name="Cozen A.E."/>
            <person name="Fitz-Gibbon S.T."/>
            <person name="House C.H."/>
            <person name="Saltikov C."/>
            <person name="Lowe T.M."/>
            <person name="Richardson P."/>
        </authorList>
    </citation>
    <scope>NUCLEOTIDE SEQUENCE [LARGE SCALE GENOMIC DNA]</scope>
    <source>
        <strain evidence="2">JCM 11548</strain>
    </source>
</reference>
<keyword evidence="3" id="KW-1185">Reference proteome</keyword>
<proteinExistence type="predicted"/>
<dbReference type="InterPro" id="IPR036812">
    <property type="entry name" value="NAD(P)_OxRdtase_dom_sf"/>
</dbReference>
<dbReference type="eggNOG" id="arCOG01618">
    <property type="taxonomic scope" value="Archaea"/>
</dbReference>
<name>A3MUE9_PYRCJ</name>
<dbReference type="OrthoDB" id="7236at2157"/>
<evidence type="ECO:0000259" key="1">
    <source>
        <dbReference type="Pfam" id="PF00248"/>
    </source>
</evidence>
<organism evidence="2 3">
    <name type="scientific">Pyrobaculum calidifontis (strain DSM 21063 / JCM 11548 / VA1)</name>
    <dbReference type="NCBI Taxonomy" id="410359"/>
    <lineage>
        <taxon>Archaea</taxon>
        <taxon>Thermoproteota</taxon>
        <taxon>Thermoprotei</taxon>
        <taxon>Thermoproteales</taxon>
        <taxon>Thermoproteaceae</taxon>
        <taxon>Pyrobaculum</taxon>
    </lineage>
</organism>
<dbReference type="KEGG" id="pcl:Pcal_0840"/>
<accession>A3MUE9</accession>
<dbReference type="InterPro" id="IPR020471">
    <property type="entry name" value="AKR"/>
</dbReference>